<dbReference type="Gene3D" id="1.10.10.10">
    <property type="entry name" value="Winged helix-like DNA-binding domain superfamily/Winged helix DNA-binding domain"/>
    <property type="match status" value="1"/>
</dbReference>
<dbReference type="Proteomes" id="UP000248795">
    <property type="component" value="Unassembled WGS sequence"/>
</dbReference>
<comment type="caution">
    <text evidence="5">The sequence shown here is derived from an EMBL/GenBank/DDBJ whole genome shotgun (WGS) entry which is preliminary data.</text>
</comment>
<dbReference type="SUPFAM" id="SSF46785">
    <property type="entry name" value="Winged helix' DNA-binding domain"/>
    <property type="match status" value="1"/>
</dbReference>
<keyword evidence="2" id="KW-0238">DNA-binding</keyword>
<dbReference type="PANTHER" id="PTHR43537">
    <property type="entry name" value="TRANSCRIPTIONAL REGULATOR, GNTR FAMILY"/>
    <property type="match status" value="1"/>
</dbReference>
<dbReference type="SMART" id="SM00345">
    <property type="entry name" value="HTH_GNTR"/>
    <property type="match status" value="1"/>
</dbReference>
<keyword evidence="3" id="KW-0804">Transcription</keyword>
<dbReference type="InterPro" id="IPR011711">
    <property type="entry name" value="GntR_C"/>
</dbReference>
<dbReference type="Gene3D" id="1.20.120.530">
    <property type="entry name" value="GntR ligand-binding domain-like"/>
    <property type="match status" value="1"/>
</dbReference>
<dbReference type="InterPro" id="IPR008920">
    <property type="entry name" value="TF_FadR/GntR_C"/>
</dbReference>
<evidence type="ECO:0000256" key="3">
    <source>
        <dbReference type="ARBA" id="ARBA00023163"/>
    </source>
</evidence>
<dbReference type="CDD" id="cd07377">
    <property type="entry name" value="WHTH_GntR"/>
    <property type="match status" value="1"/>
</dbReference>
<proteinExistence type="predicted"/>
<dbReference type="PROSITE" id="PS50949">
    <property type="entry name" value="HTH_GNTR"/>
    <property type="match status" value="1"/>
</dbReference>
<evidence type="ECO:0000259" key="4">
    <source>
        <dbReference type="PROSITE" id="PS50949"/>
    </source>
</evidence>
<evidence type="ECO:0000256" key="2">
    <source>
        <dbReference type="ARBA" id="ARBA00023125"/>
    </source>
</evidence>
<dbReference type="InterPro" id="IPR036388">
    <property type="entry name" value="WH-like_DNA-bd_sf"/>
</dbReference>
<feature type="domain" description="HTH gntR-type" evidence="4">
    <location>
        <begin position="14"/>
        <end position="81"/>
    </location>
</feature>
<gene>
    <name evidence="5" type="ORF">DK847_16060</name>
</gene>
<organism evidence="5 6">
    <name type="scientific">Aestuariivirga litoralis</name>
    <dbReference type="NCBI Taxonomy" id="2650924"/>
    <lineage>
        <taxon>Bacteria</taxon>
        <taxon>Pseudomonadati</taxon>
        <taxon>Pseudomonadota</taxon>
        <taxon>Alphaproteobacteria</taxon>
        <taxon>Hyphomicrobiales</taxon>
        <taxon>Aestuariivirgaceae</taxon>
        <taxon>Aestuariivirga</taxon>
    </lineage>
</organism>
<keyword evidence="6" id="KW-1185">Reference proteome</keyword>
<dbReference type="RefSeq" id="WP_111199552.1">
    <property type="nucleotide sequence ID" value="NZ_QKVK01000008.1"/>
</dbReference>
<sequence length="227" mass="25432">MPVDLSTLRLDRSRPLRDQIYPLVRGLILTGIIRPGEVIDEKAIAAQLDVSRTPVREAVKRLSDERLVDVVAQSGTKASKMDRKAIEESFLIRRALEMESAAQAAQHMAQEHADRLHDILARHERAVEKRQFVEAIARDDEFHHAITEISDLPRLWSTIDISKAQLDRCRHMMLPRAGQAEATLEQHREIIRGLNSRDPAKAAAAMKAHLDAAWRSTVAVLDGPGLG</sequence>
<evidence type="ECO:0000313" key="5">
    <source>
        <dbReference type="EMBL" id="PZF75745.1"/>
    </source>
</evidence>
<name>A0A2W2AJU4_9HYPH</name>
<dbReference type="InterPro" id="IPR000524">
    <property type="entry name" value="Tscrpt_reg_HTH_GntR"/>
</dbReference>
<reference evidence="6" key="1">
    <citation type="submission" date="2018-06" db="EMBL/GenBank/DDBJ databases">
        <title>Aestuariibacter litoralis strain KCTC 52945T.</title>
        <authorList>
            <person name="Li X."/>
            <person name="Salam N."/>
            <person name="Li J.-L."/>
            <person name="Chen Y.-M."/>
            <person name="Yang Z.-W."/>
            <person name="Zhang L.-Y."/>
            <person name="Han M.-X."/>
            <person name="Xiao M."/>
            <person name="Li W.-J."/>
        </authorList>
    </citation>
    <scope>NUCLEOTIDE SEQUENCE [LARGE SCALE GENOMIC DNA]</scope>
    <source>
        <strain evidence="6">KCTC 52945</strain>
    </source>
</reference>
<accession>A0A2W2AJU4</accession>
<protein>
    <submittedName>
        <fullName evidence="5">GntR family transcriptional regulator</fullName>
    </submittedName>
</protein>
<dbReference type="Pfam" id="PF00392">
    <property type="entry name" value="GntR"/>
    <property type="match status" value="1"/>
</dbReference>
<dbReference type="Pfam" id="PF07729">
    <property type="entry name" value="FCD"/>
    <property type="match status" value="1"/>
</dbReference>
<dbReference type="InterPro" id="IPR036390">
    <property type="entry name" value="WH_DNA-bd_sf"/>
</dbReference>
<evidence type="ECO:0000313" key="6">
    <source>
        <dbReference type="Proteomes" id="UP000248795"/>
    </source>
</evidence>
<keyword evidence="1" id="KW-0805">Transcription regulation</keyword>
<dbReference type="PANTHER" id="PTHR43537:SF51">
    <property type="entry name" value="HTH-TYPE TRANSCRIPTIONAL REGULATOR LGOR-RELATED"/>
    <property type="match status" value="1"/>
</dbReference>
<dbReference type="GO" id="GO:0003677">
    <property type="term" value="F:DNA binding"/>
    <property type="evidence" value="ECO:0007669"/>
    <property type="project" value="UniProtKB-KW"/>
</dbReference>
<evidence type="ECO:0000256" key="1">
    <source>
        <dbReference type="ARBA" id="ARBA00023015"/>
    </source>
</evidence>
<dbReference type="EMBL" id="QKVK01000008">
    <property type="protein sequence ID" value="PZF75745.1"/>
    <property type="molecule type" value="Genomic_DNA"/>
</dbReference>
<dbReference type="GO" id="GO:0003700">
    <property type="term" value="F:DNA-binding transcription factor activity"/>
    <property type="evidence" value="ECO:0007669"/>
    <property type="project" value="InterPro"/>
</dbReference>
<dbReference type="SMART" id="SM00895">
    <property type="entry name" value="FCD"/>
    <property type="match status" value="1"/>
</dbReference>
<dbReference type="SUPFAM" id="SSF48008">
    <property type="entry name" value="GntR ligand-binding domain-like"/>
    <property type="match status" value="1"/>
</dbReference>
<dbReference type="AlphaFoldDB" id="A0A2W2AJU4"/>